<comment type="caution">
    <text evidence="6">The sequence shown here is derived from an EMBL/GenBank/DDBJ whole genome shotgun (WGS) entry which is preliminary data.</text>
</comment>
<protein>
    <recommendedName>
        <fullName evidence="5">Nucleoporin Nup159/Nup146 N-terminal domain-containing protein</fullName>
    </recommendedName>
</protein>
<keyword evidence="2" id="KW-0813">Transport</keyword>
<feature type="compositionally biased region" description="Acidic residues" evidence="4">
    <location>
        <begin position="873"/>
        <end position="899"/>
    </location>
</feature>
<dbReference type="InterPro" id="IPR026054">
    <property type="entry name" value="Nucleoporin"/>
</dbReference>
<feature type="region of interest" description="Disordered" evidence="4">
    <location>
        <begin position="461"/>
        <end position="482"/>
    </location>
</feature>
<evidence type="ECO:0000259" key="5">
    <source>
        <dbReference type="Pfam" id="PF16755"/>
    </source>
</evidence>
<evidence type="ECO:0000313" key="7">
    <source>
        <dbReference type="Proteomes" id="UP000319663"/>
    </source>
</evidence>
<feature type="compositionally biased region" description="Polar residues" evidence="4">
    <location>
        <begin position="703"/>
        <end position="721"/>
    </location>
</feature>
<dbReference type="PANTHER" id="PTHR23193:SF23">
    <property type="entry name" value="NUCLEAR PORE COMPLEX PROTEIN NUP153"/>
    <property type="match status" value="1"/>
</dbReference>
<dbReference type="FunFam" id="2.130.10.10:FF:000645">
    <property type="entry name" value="Putative nuclear pore complex subunit Nup159"/>
    <property type="match status" value="1"/>
</dbReference>
<evidence type="ECO:0000256" key="4">
    <source>
        <dbReference type="SAM" id="MobiDB-lite"/>
    </source>
</evidence>
<keyword evidence="7" id="KW-1185">Reference proteome</keyword>
<feature type="region of interest" description="Disordered" evidence="4">
    <location>
        <begin position="495"/>
        <end position="571"/>
    </location>
</feature>
<evidence type="ECO:0000256" key="1">
    <source>
        <dbReference type="ARBA" id="ARBA00004123"/>
    </source>
</evidence>
<feature type="compositionally biased region" description="Low complexity" evidence="4">
    <location>
        <begin position="1314"/>
        <end position="1325"/>
    </location>
</feature>
<dbReference type="InterPro" id="IPR039462">
    <property type="entry name" value="Nup159/Nup146_N"/>
</dbReference>
<evidence type="ECO:0000313" key="6">
    <source>
        <dbReference type="EMBL" id="TQB76475.1"/>
    </source>
</evidence>
<dbReference type="Gene3D" id="2.130.10.10">
    <property type="entry name" value="YVTN repeat-like/Quinoprotein amine dehydrogenase"/>
    <property type="match status" value="1"/>
</dbReference>
<feature type="region of interest" description="Disordered" evidence="4">
    <location>
        <begin position="1312"/>
        <end position="1348"/>
    </location>
</feature>
<accession>A0A507R294</accession>
<evidence type="ECO:0000256" key="2">
    <source>
        <dbReference type="ARBA" id="ARBA00022448"/>
    </source>
</evidence>
<feature type="compositionally biased region" description="Acidic residues" evidence="4">
    <location>
        <begin position="693"/>
        <end position="702"/>
    </location>
</feature>
<reference evidence="6 7" key="1">
    <citation type="submission" date="2019-06" db="EMBL/GenBank/DDBJ databases">
        <title>Wine fermentation using esterase from Monascus purpureus.</title>
        <authorList>
            <person name="Geng C."/>
            <person name="Zhang Y."/>
        </authorList>
    </citation>
    <scope>NUCLEOTIDE SEQUENCE [LARGE SCALE GENOMIC DNA]</scope>
    <source>
        <strain evidence="6">HQ1</strain>
    </source>
</reference>
<feature type="domain" description="Nucleoporin Nup159/Nup146 N-terminal" evidence="5">
    <location>
        <begin position="54"/>
        <end position="439"/>
    </location>
</feature>
<dbReference type="STRING" id="5098.A0A507R294"/>
<dbReference type="GO" id="GO:0006405">
    <property type="term" value="P:RNA export from nucleus"/>
    <property type="evidence" value="ECO:0007669"/>
    <property type="project" value="TreeGrafter"/>
</dbReference>
<dbReference type="EMBL" id="VIFY01000009">
    <property type="protein sequence ID" value="TQB76475.1"/>
    <property type="molecule type" value="Genomic_DNA"/>
</dbReference>
<name>A0A507R294_MONPU</name>
<dbReference type="GO" id="GO:0008139">
    <property type="term" value="F:nuclear localization sequence binding"/>
    <property type="evidence" value="ECO:0007669"/>
    <property type="project" value="TreeGrafter"/>
</dbReference>
<evidence type="ECO:0000256" key="3">
    <source>
        <dbReference type="ARBA" id="ARBA00023242"/>
    </source>
</evidence>
<dbReference type="Proteomes" id="UP000319663">
    <property type="component" value="Unassembled WGS sequence"/>
</dbReference>
<dbReference type="GO" id="GO:0005643">
    <property type="term" value="C:nuclear pore"/>
    <property type="evidence" value="ECO:0007669"/>
    <property type="project" value="TreeGrafter"/>
</dbReference>
<feature type="region of interest" description="Disordered" evidence="4">
    <location>
        <begin position="586"/>
        <end position="942"/>
    </location>
</feature>
<dbReference type="GO" id="GO:0006606">
    <property type="term" value="P:protein import into nucleus"/>
    <property type="evidence" value="ECO:0007669"/>
    <property type="project" value="TreeGrafter"/>
</dbReference>
<comment type="subcellular location">
    <subcellularLocation>
        <location evidence="1">Nucleus</location>
    </subcellularLocation>
</comment>
<proteinExistence type="predicted"/>
<organism evidence="6 7">
    <name type="scientific">Monascus purpureus</name>
    <name type="common">Red mold</name>
    <name type="synonym">Monascus anka</name>
    <dbReference type="NCBI Taxonomy" id="5098"/>
    <lineage>
        <taxon>Eukaryota</taxon>
        <taxon>Fungi</taxon>
        <taxon>Dikarya</taxon>
        <taxon>Ascomycota</taxon>
        <taxon>Pezizomycotina</taxon>
        <taxon>Eurotiomycetes</taxon>
        <taxon>Eurotiomycetidae</taxon>
        <taxon>Eurotiales</taxon>
        <taxon>Aspergillaceae</taxon>
        <taxon>Monascus</taxon>
    </lineage>
</organism>
<feature type="compositionally biased region" description="Polar residues" evidence="4">
    <location>
        <begin position="555"/>
        <end position="564"/>
    </location>
</feature>
<dbReference type="GO" id="GO:0017056">
    <property type="term" value="F:structural constituent of nuclear pore"/>
    <property type="evidence" value="ECO:0007669"/>
    <property type="project" value="TreeGrafter"/>
</dbReference>
<sequence>MAFASNSMGMHGLNPAEMGPELSDVATNEVGFKSISGDCNVRLLPTPWPADTLPPPTSALLGVASTKGIVVGAGPDCLAISRTEDIRKAISAPSGEEKIKTKPFEPQSKIPLPARPTHVAFCSGDNALLLAVENGAQVSIYETESLLQPNAQPGFSIPTNGVSLRGVFPNPAPPPDAHSPLVALVTMNGDLLIANLQARNLVTGPNGPVLKNGVSCVSWSTKGKQLVAGLGDGTLYQMAPDGARKDEIPRPPDLEPNCHVSSISWLENDVFLIVYTPNSAEDDMGSNPPSSYYIVTRRKQAPFMFQKLPDLCLPFGMKRTPAYQFIARMRDFKPHLKDLLILASTASTDVGLITRSDQPLSDDDAAKQTTGLFTTTEIIDDTKRAEIPLTEAGEETSVIGFGLDLSSTENVVSPIPGEEISESSTPLPNLLLLNNDGILSSWWFVYSDSIRQKMAYHGLSTLSTGPQQQPQQPAAFGTPSPFGAQLGFGKSSATPAFGTPSALGGNRPSTFGTPSALGGGPVLGSSVSKPSFGTPSPLGRATPQFGQSGFGALGQTPSLGQPSTPGFGSISGGGFGSYAKGGGFASLAPQTPPGNPFGKLAAESPFSKLSGTSPFGLTANKDTAFTPQKSKDSTSTGFGLPPGGFVLGSTFKGDGSAVNDGPKPEKPSGMFTLGGDLDEMVSTPTKASPPTEAMDDMEDESTAPEQSPSLSKEPTPTSLGQAQAPLSGAQMKTEQIASAAHVDKALPPEKTPFGGLAPKQEPSVMELPLPPDSTSKAVFGPGDTSASSNVSKSSVEDAPLPPDFLTQPKPAPKSAGEPPLPPDFVAQHKKTEKPEPALEEPLPPEPSPKEEQPISQSLPEDDESEPAEKESGAEEGDSEAEESESEREAEESDFADSGEEITHEVSPTEEEPDLRVRSLKTSPESSFGAPLDKSPGGDLFSRISKPEKVSQLFGEVKPHFPPAQKAREVPRSPSPVRVGIPGRLLRPEGHRSISAPSVPGATLAARKAALTDSAQRDHRLEPRPSSIAREEQARYVAQARREAEEEMLSLSDDDEDERLRSDLAQPAEPVPTLDPFLPHQDYTGGTSKPGVPGQIEKLYRDINSMVDTLGINSRSLISYLLYQQMPNQSNYKTLENILLGDQPTDISEEKLLFVDIEKLDDLVSSLSQSLDERRVKGVEEKLKQCGDILSNDVLTLRAQCAGIQRILDTHTNPASILSAPLSAEQINLQQDLRSASTVFQAKLAELEQGVSLLRARIADAAPDPVTGVRKAATKRPTIEAVSSTISTMMGMAEAKSGDIDVLEAKMKKLGIDISGPSPSSREGSPFTTPKKALGRIPVTPGSRGSRDEAITAYHTPDSASRGLPFRSSINGSARASRLRNMQVAGDFVVRQEGERWKEKARRRRCLLDNLKHAMDEKKSKVRGIDDP</sequence>
<keyword evidence="3" id="KW-0539">Nucleus</keyword>
<gene>
    <name evidence="6" type="ORF">MPDQ_007883</name>
</gene>
<feature type="compositionally biased region" description="Basic and acidic residues" evidence="4">
    <location>
        <begin position="1014"/>
        <end position="1043"/>
    </location>
</feature>
<dbReference type="SUPFAM" id="SSF117289">
    <property type="entry name" value="Nucleoporin domain"/>
    <property type="match status" value="1"/>
</dbReference>
<dbReference type="PANTHER" id="PTHR23193">
    <property type="entry name" value="NUCLEAR PORE COMPLEX PROTEIN NUP"/>
    <property type="match status" value="1"/>
</dbReference>
<feature type="compositionally biased region" description="Acidic residues" evidence="4">
    <location>
        <begin position="1044"/>
        <end position="1056"/>
    </location>
</feature>
<dbReference type="Pfam" id="PF16755">
    <property type="entry name" value="Beta-prop_NUP159_NUP214"/>
    <property type="match status" value="1"/>
</dbReference>
<feature type="region of interest" description="Disordered" evidence="4">
    <location>
        <begin position="961"/>
        <end position="1058"/>
    </location>
</feature>
<feature type="compositionally biased region" description="Polar residues" evidence="4">
    <location>
        <begin position="607"/>
        <end position="636"/>
    </location>
</feature>
<dbReference type="InterPro" id="IPR015943">
    <property type="entry name" value="WD40/YVTN_repeat-like_dom_sf"/>
</dbReference>
<dbReference type="OrthoDB" id="248320at2759"/>